<dbReference type="EMBL" id="DSIY01000281">
    <property type="protein sequence ID" value="HEG92177.1"/>
    <property type="molecule type" value="Genomic_DNA"/>
</dbReference>
<gene>
    <name evidence="2" type="ORF">ENP34_12210</name>
</gene>
<proteinExistence type="predicted"/>
<dbReference type="Pfam" id="PF09948">
    <property type="entry name" value="PpoB2"/>
    <property type="match status" value="1"/>
</dbReference>
<feature type="transmembrane region" description="Helical" evidence="1">
    <location>
        <begin position="63"/>
        <end position="86"/>
    </location>
</feature>
<feature type="transmembrane region" description="Helical" evidence="1">
    <location>
        <begin position="243"/>
        <end position="263"/>
    </location>
</feature>
<keyword evidence="1" id="KW-1133">Transmembrane helix</keyword>
<comment type="caution">
    <text evidence="2">The sequence shown here is derived from an EMBL/GenBank/DDBJ whole genome shotgun (WGS) entry which is preliminary data.</text>
</comment>
<feature type="transmembrane region" description="Helical" evidence="1">
    <location>
        <begin position="24"/>
        <end position="42"/>
    </location>
</feature>
<keyword evidence="1" id="KW-0812">Transmembrane</keyword>
<dbReference type="InterPro" id="IPR018688">
    <property type="entry name" value="PpoB2-like"/>
</dbReference>
<keyword evidence="1" id="KW-0472">Membrane</keyword>
<accession>A0A831TE54</accession>
<evidence type="ECO:0000313" key="2">
    <source>
        <dbReference type="EMBL" id="HEG92177.1"/>
    </source>
</evidence>
<sequence>MGEASTEKPAGTASLPAPLRRERAIILMLLLVLAAVSWLVLLRWRPGVGGEEMMGPTMGLGPLLFLAVWGVMMIAMMFPTAAPMILMFTRVQAAKRKQGQTFVPTWVFVAGYLIIWIAFGILIYGVALAAERAMQGSARLSMNTARAGGALIVAAGLYQLSPLKRSCLAHCRTPLHFVLTRWRDGYQGALEMGLRHGLYCLGCCWLLFAILLPLGLMHVGLMALITLLIFAEKSLPISPHARVAAAAALIAYGAIVLVFPGALPTAMVM</sequence>
<dbReference type="AlphaFoldDB" id="A0A831TE54"/>
<name>A0A831TE54_9BACT</name>
<feature type="transmembrane region" description="Helical" evidence="1">
    <location>
        <begin position="198"/>
        <end position="231"/>
    </location>
</feature>
<evidence type="ECO:0000256" key="1">
    <source>
        <dbReference type="SAM" id="Phobius"/>
    </source>
</evidence>
<organism evidence="2">
    <name type="scientific">Thermorudis peleae</name>
    <dbReference type="NCBI Taxonomy" id="1382356"/>
    <lineage>
        <taxon>Bacteria</taxon>
        <taxon>Pseudomonadati</taxon>
        <taxon>Thermomicrobiota</taxon>
        <taxon>Thermomicrobia</taxon>
        <taxon>Thermomicrobia incertae sedis</taxon>
        <taxon>Thermorudis</taxon>
    </lineage>
</organism>
<protein>
    <submittedName>
        <fullName evidence="2">DUF2182 domain-containing protein</fullName>
    </submittedName>
</protein>
<reference evidence="2" key="1">
    <citation type="journal article" date="2020" name="mSystems">
        <title>Genome- and Community-Level Interaction Insights into Carbon Utilization and Element Cycling Functions of Hydrothermarchaeota in Hydrothermal Sediment.</title>
        <authorList>
            <person name="Zhou Z."/>
            <person name="Liu Y."/>
            <person name="Xu W."/>
            <person name="Pan J."/>
            <person name="Luo Z.H."/>
            <person name="Li M."/>
        </authorList>
    </citation>
    <scope>NUCLEOTIDE SEQUENCE [LARGE SCALE GENOMIC DNA]</scope>
    <source>
        <strain evidence="2">SpSt-210</strain>
    </source>
</reference>
<feature type="transmembrane region" description="Helical" evidence="1">
    <location>
        <begin position="106"/>
        <end position="130"/>
    </location>
</feature>